<feature type="domain" description="FAD-binding" evidence="3">
    <location>
        <begin position="2"/>
        <end position="339"/>
    </location>
</feature>
<evidence type="ECO:0000256" key="2">
    <source>
        <dbReference type="ARBA" id="ARBA00022827"/>
    </source>
</evidence>
<evidence type="ECO:0000256" key="1">
    <source>
        <dbReference type="ARBA" id="ARBA00022630"/>
    </source>
</evidence>
<dbReference type="NCBIfam" id="NF006091">
    <property type="entry name" value="PRK08243.1"/>
    <property type="match status" value="1"/>
</dbReference>
<protein>
    <submittedName>
        <fullName evidence="4">4-hydroxybenzoate 3-monooxygenase</fullName>
    </submittedName>
</protein>
<dbReference type="EMBL" id="BAABDF010000002">
    <property type="protein sequence ID" value="GAA3855102.1"/>
    <property type="molecule type" value="Genomic_DNA"/>
</dbReference>
<sequence length="391" mass="44250">MKTQVCIIGGGPSGLLLSHILDLNGIDNVVLERQTKDYVLGRIRAGVLEHNSVQMLRDYGLGERMDRIGKPKNGTLILWENRPEFFIDVKKWTGKQMMAYGQTNITEDLYAARESAGGAVICEADNVALNDIETDAPFVIYEKDGAKHRVDCQIIAGCDGFHGPSRRAIPQTHRREFTREYPFGWMGVMVEKPPLDDFIYAYHSDGMAMAAQRNPMLSRYYVQAPITDSPSDWSDDRFWETLLHRFPAEVAAQIQTGPTIEKSMAPLRSFVSEPMRHGRLFIAGDAAHIVPPTGAKGLNLAFSDVHYLQRALVAFFKDGKHALLEDYSQTALRRVWSAENISWRLTKLLHVFPNEDPFEQKIRENDYDLLLMSEAAQHALAYEYIGLPFDD</sequence>
<dbReference type="Gene3D" id="3.30.9.10">
    <property type="entry name" value="D-Amino Acid Oxidase, subunit A, domain 2"/>
    <property type="match status" value="1"/>
</dbReference>
<keyword evidence="5" id="KW-1185">Reference proteome</keyword>
<evidence type="ECO:0000259" key="3">
    <source>
        <dbReference type="Pfam" id="PF01494"/>
    </source>
</evidence>
<dbReference type="InterPro" id="IPR050641">
    <property type="entry name" value="RIFMO-like"/>
</dbReference>
<evidence type="ECO:0000313" key="4">
    <source>
        <dbReference type="EMBL" id="GAA3855102.1"/>
    </source>
</evidence>
<evidence type="ECO:0000313" key="5">
    <source>
        <dbReference type="Proteomes" id="UP001399917"/>
    </source>
</evidence>
<dbReference type="SUPFAM" id="SSF51905">
    <property type="entry name" value="FAD/NAD(P)-binding domain"/>
    <property type="match status" value="1"/>
</dbReference>
<keyword evidence="2" id="KW-0274">FAD</keyword>
<dbReference type="Pfam" id="PF01494">
    <property type="entry name" value="FAD_binding_3"/>
    <property type="match status" value="1"/>
</dbReference>
<dbReference type="SUPFAM" id="SSF54373">
    <property type="entry name" value="FAD-linked reductases, C-terminal domain"/>
    <property type="match status" value="1"/>
</dbReference>
<comment type="caution">
    <text evidence="4">The sequence shown here is derived from an EMBL/GenBank/DDBJ whole genome shotgun (WGS) entry which is preliminary data.</text>
</comment>
<reference evidence="5" key="1">
    <citation type="journal article" date="2019" name="Int. J. Syst. Evol. Microbiol.">
        <title>The Global Catalogue of Microorganisms (GCM) 10K type strain sequencing project: providing services to taxonomists for standard genome sequencing and annotation.</title>
        <authorList>
            <consortium name="The Broad Institute Genomics Platform"/>
            <consortium name="The Broad Institute Genome Sequencing Center for Infectious Disease"/>
            <person name="Wu L."/>
            <person name="Ma J."/>
        </authorList>
    </citation>
    <scope>NUCLEOTIDE SEQUENCE [LARGE SCALE GENOMIC DNA]</scope>
    <source>
        <strain evidence="5">JCM 17190</strain>
    </source>
</reference>
<proteinExistence type="predicted"/>
<dbReference type="Gene3D" id="3.50.50.60">
    <property type="entry name" value="FAD/NAD(P)-binding domain"/>
    <property type="match status" value="1"/>
</dbReference>
<dbReference type="PRINTS" id="PR00420">
    <property type="entry name" value="RNGMNOXGNASE"/>
</dbReference>
<keyword evidence="1" id="KW-0285">Flavoprotein</keyword>
<dbReference type="Proteomes" id="UP001399917">
    <property type="component" value="Unassembled WGS sequence"/>
</dbReference>
<accession>A0ABP7JUB4</accession>
<gene>
    <name evidence="4" type="primary">pobA_1</name>
    <name evidence="4" type="ORF">GCM10022404_02890</name>
</gene>
<organism evidence="4 5">
    <name type="scientific">Celeribacter arenosi</name>
    <dbReference type="NCBI Taxonomy" id="792649"/>
    <lineage>
        <taxon>Bacteria</taxon>
        <taxon>Pseudomonadati</taxon>
        <taxon>Pseudomonadota</taxon>
        <taxon>Alphaproteobacteria</taxon>
        <taxon>Rhodobacterales</taxon>
        <taxon>Roseobacteraceae</taxon>
        <taxon>Celeribacter</taxon>
    </lineage>
</organism>
<dbReference type="PANTHER" id="PTHR43004">
    <property type="entry name" value="TRK SYSTEM POTASSIUM UPTAKE PROTEIN"/>
    <property type="match status" value="1"/>
</dbReference>
<name>A0ABP7JUB4_9RHOB</name>
<dbReference type="InterPro" id="IPR002938">
    <property type="entry name" value="FAD-bd"/>
</dbReference>
<dbReference type="RefSeq" id="WP_344842481.1">
    <property type="nucleotide sequence ID" value="NZ_BAABDF010000002.1"/>
</dbReference>
<dbReference type="PANTHER" id="PTHR43004:SF3">
    <property type="entry name" value="P-HYDROXYBENZOATE HYDROXYLASE"/>
    <property type="match status" value="1"/>
</dbReference>
<dbReference type="InterPro" id="IPR036188">
    <property type="entry name" value="FAD/NAD-bd_sf"/>
</dbReference>